<dbReference type="Proteomes" id="UP001234297">
    <property type="component" value="Chromosome 4"/>
</dbReference>
<protein>
    <submittedName>
        <fullName evidence="1">Uncharacterized protein</fullName>
    </submittedName>
</protein>
<name>A0ACC2KDL2_PERAE</name>
<comment type="caution">
    <text evidence="1">The sequence shown here is derived from an EMBL/GenBank/DDBJ whole genome shotgun (WGS) entry which is preliminary data.</text>
</comment>
<sequence>MADSLLPRERERERERERNPKDDDDDGEYETEEEPVQDLKGGGRRRRTRTNTKFQSKPHPSFNPKPIRKISAELFVWVFDFDLSLSIWLRRRREWEGGRIGICWIRNLFFFLLTYDSPACRPRLNSQSQSRHMLEGGQSCMVPRSLSSSCEQESKWVYMNYNLIDPSKGKRPSEEEEIEEDETRDRRLSRHLDEDGTIIRICHSPSNSNSHSPGAVVEGPKHQVGEEEEEEHPETNSLIHPLGRDISINCLLCCSRSDYGALASLNRGFRDLIRSGYLYKLRRQMGISEHWVYFSCNLLEWEAFDPNHRRWMHLPRMPQNECFMCADKESLAVGTELLVFGRAFTSHIIWRYSILTTSWSSGMTMNAPRCLFGSASLGEVAVLAGGSDAQGTVLSSAELYNSETQTWVTLPSMNKPRKMCSGVFMDEKFYVIGGNVSNTESYTCGEEYNLETRTWRIIPNMSPIRSGATEAPPLVAVVNNELFAADYADKELRKYDKEKNLWVTLGSLPERAGSTNGWGLAFRACGDRLIVIGGPRALGGGHIELNSWVPNDGPPQWDMLAYKHLGSFVYNCTVMGC</sequence>
<gene>
    <name evidence="1" type="ORF">MRB53_015440</name>
</gene>
<organism evidence="1 2">
    <name type="scientific">Persea americana</name>
    <name type="common">Avocado</name>
    <dbReference type="NCBI Taxonomy" id="3435"/>
    <lineage>
        <taxon>Eukaryota</taxon>
        <taxon>Viridiplantae</taxon>
        <taxon>Streptophyta</taxon>
        <taxon>Embryophyta</taxon>
        <taxon>Tracheophyta</taxon>
        <taxon>Spermatophyta</taxon>
        <taxon>Magnoliopsida</taxon>
        <taxon>Magnoliidae</taxon>
        <taxon>Laurales</taxon>
        <taxon>Lauraceae</taxon>
        <taxon>Persea</taxon>
    </lineage>
</organism>
<dbReference type="EMBL" id="CM056812">
    <property type="protein sequence ID" value="KAJ8619254.1"/>
    <property type="molecule type" value="Genomic_DNA"/>
</dbReference>
<accession>A0ACC2KDL2</accession>
<reference evidence="1 2" key="1">
    <citation type="journal article" date="2022" name="Hortic Res">
        <title>A haplotype resolved chromosomal level avocado genome allows analysis of novel avocado genes.</title>
        <authorList>
            <person name="Nath O."/>
            <person name="Fletcher S.J."/>
            <person name="Hayward A."/>
            <person name="Shaw L.M."/>
            <person name="Masouleh A.K."/>
            <person name="Furtado A."/>
            <person name="Henry R.J."/>
            <person name="Mitter N."/>
        </authorList>
    </citation>
    <scope>NUCLEOTIDE SEQUENCE [LARGE SCALE GENOMIC DNA]</scope>
    <source>
        <strain evidence="2">cv. Hass</strain>
    </source>
</reference>
<evidence type="ECO:0000313" key="2">
    <source>
        <dbReference type="Proteomes" id="UP001234297"/>
    </source>
</evidence>
<proteinExistence type="predicted"/>
<evidence type="ECO:0000313" key="1">
    <source>
        <dbReference type="EMBL" id="KAJ8619254.1"/>
    </source>
</evidence>
<keyword evidence="2" id="KW-1185">Reference proteome</keyword>